<gene>
    <name evidence="1" type="ORF">CCAX7_59970</name>
</gene>
<name>A0A402CZM5_9BACT</name>
<keyword evidence="2" id="KW-1185">Reference proteome</keyword>
<proteinExistence type="predicted"/>
<dbReference type="Proteomes" id="UP000287394">
    <property type="component" value="Chromosome"/>
</dbReference>
<dbReference type="KEGG" id="ccot:CCAX7_59970"/>
<organism evidence="1 2">
    <name type="scientific">Capsulimonas corticalis</name>
    <dbReference type="NCBI Taxonomy" id="2219043"/>
    <lineage>
        <taxon>Bacteria</taxon>
        <taxon>Bacillati</taxon>
        <taxon>Armatimonadota</taxon>
        <taxon>Armatimonadia</taxon>
        <taxon>Capsulimonadales</taxon>
        <taxon>Capsulimonadaceae</taxon>
        <taxon>Capsulimonas</taxon>
    </lineage>
</organism>
<sequence>MIYEYEVQTLGGSAFDNLEAIGDRLQGLLNGDDTASRIAAGWETWQVNTLNDHQGVNGLVVVYRREKR</sequence>
<dbReference type="RefSeq" id="WP_119322738.1">
    <property type="nucleotide sequence ID" value="NZ_AP025739.1"/>
</dbReference>
<protein>
    <submittedName>
        <fullName evidence="1">Uncharacterized protein</fullName>
    </submittedName>
</protein>
<dbReference type="AlphaFoldDB" id="A0A402CZM5"/>
<dbReference type="EMBL" id="AP025739">
    <property type="protein sequence ID" value="BDI33946.1"/>
    <property type="molecule type" value="Genomic_DNA"/>
</dbReference>
<evidence type="ECO:0000313" key="1">
    <source>
        <dbReference type="EMBL" id="BDI33946.1"/>
    </source>
</evidence>
<accession>A0A402CZM5</accession>
<evidence type="ECO:0000313" key="2">
    <source>
        <dbReference type="Proteomes" id="UP000287394"/>
    </source>
</evidence>
<reference evidence="1 2" key="1">
    <citation type="journal article" date="2019" name="Int. J. Syst. Evol. Microbiol.">
        <title>Capsulimonas corticalis gen. nov., sp. nov., an aerobic capsulated bacterium, of a novel bacterial order, Capsulimonadales ord. nov., of the class Armatimonadia of the phylum Armatimonadetes.</title>
        <authorList>
            <person name="Li J."/>
            <person name="Kudo C."/>
            <person name="Tonouchi A."/>
        </authorList>
    </citation>
    <scope>NUCLEOTIDE SEQUENCE [LARGE SCALE GENOMIC DNA]</scope>
    <source>
        <strain evidence="1 2">AX-7</strain>
    </source>
</reference>